<keyword evidence="1 2" id="KW-0175">Coiled coil</keyword>
<dbReference type="InterPro" id="IPR040265">
    <property type="entry name" value="CHUP1/IPGA1-like"/>
</dbReference>
<proteinExistence type="predicted"/>
<gene>
    <name evidence="4" type="primary">CHUP1_13</name>
    <name evidence="4" type="ORF">g.31464</name>
</gene>
<sequence length="472" mass="53292">MSQSEATHPKKKKNFHCSPHDKIENPAPNSSPPPPTLPMETTGEDTCLTSLKNKLAASLKRTHVLEEENKRLKQEVLNLRTQMASSLGAQNEDRKPMLWRKVHNSVGSTDGDKVSQDKQAISGKAVEFPVFLVGKEGAPRTPRPPPTPPSGPPHSASKGGGKEAPMAPPPPPPPPLPSKLQNVAAKAVRRVPEVIELYRAVTRRETRPDARHGVQGTPVTYAREMIGEIENRSTYLLAIKSDVETHGDFIRLLTKEVQDAAFRDISDVDAFVKWLDEELSYLVDERAVLKHFPQWPERKADAMREAACGYRDLKSLQAEVLSSHDDSSQPTSIALKRIQVLQDKLEQSVHNLERVRDIAKMRYRELQIPWEWMLDSGIVAQLKSTTMKLAKDYMRRVVSALHSGAFSEEEDLMLQGVRFAFRVHQFAGGFDQDTRQAFQELRKVASRHLHYYHTQLNSHSEQRQEPAFQLQE</sequence>
<dbReference type="PANTHER" id="PTHR31342:SF48">
    <property type="entry name" value="CHUP1-LIKE PROTEIN"/>
    <property type="match status" value="1"/>
</dbReference>
<protein>
    <submittedName>
        <fullName evidence="4">Protein CHUP1, chloroplastic</fullName>
    </submittedName>
</protein>
<evidence type="ECO:0000256" key="1">
    <source>
        <dbReference type="ARBA" id="ARBA00023054"/>
    </source>
</evidence>
<evidence type="ECO:0000256" key="2">
    <source>
        <dbReference type="SAM" id="Coils"/>
    </source>
</evidence>
<accession>A0A1D1YEH3</accession>
<feature type="region of interest" description="Disordered" evidence="3">
    <location>
        <begin position="1"/>
        <end position="45"/>
    </location>
</feature>
<feature type="compositionally biased region" description="Pro residues" evidence="3">
    <location>
        <begin position="141"/>
        <end position="152"/>
    </location>
</feature>
<dbReference type="PANTHER" id="PTHR31342">
    <property type="entry name" value="PROTEIN CHUP1, CHLOROPLASTIC"/>
    <property type="match status" value="1"/>
</dbReference>
<reference evidence="4" key="1">
    <citation type="submission" date="2015-07" db="EMBL/GenBank/DDBJ databases">
        <title>Transcriptome Assembly of Anthurium amnicola.</title>
        <authorList>
            <person name="Suzuki J."/>
        </authorList>
    </citation>
    <scope>NUCLEOTIDE SEQUENCE</scope>
</reference>
<feature type="region of interest" description="Disordered" evidence="3">
    <location>
        <begin position="135"/>
        <end position="184"/>
    </location>
</feature>
<feature type="coiled-coil region" evidence="2">
    <location>
        <begin position="55"/>
        <end position="82"/>
    </location>
</feature>
<dbReference type="GO" id="GO:0072699">
    <property type="term" value="P:protein localization to cortical microtubule cytoskeleton"/>
    <property type="evidence" value="ECO:0007669"/>
    <property type="project" value="TreeGrafter"/>
</dbReference>
<organism evidence="4">
    <name type="scientific">Anthurium amnicola</name>
    <dbReference type="NCBI Taxonomy" id="1678845"/>
    <lineage>
        <taxon>Eukaryota</taxon>
        <taxon>Viridiplantae</taxon>
        <taxon>Streptophyta</taxon>
        <taxon>Embryophyta</taxon>
        <taxon>Tracheophyta</taxon>
        <taxon>Spermatophyta</taxon>
        <taxon>Magnoliopsida</taxon>
        <taxon>Liliopsida</taxon>
        <taxon>Araceae</taxon>
        <taxon>Pothoideae</taxon>
        <taxon>Potheae</taxon>
        <taxon>Anthurium</taxon>
    </lineage>
</organism>
<dbReference type="AlphaFoldDB" id="A0A1D1YEH3"/>
<dbReference type="EMBL" id="GDJX01014926">
    <property type="protein sequence ID" value="JAT53010.1"/>
    <property type="molecule type" value="Transcribed_RNA"/>
</dbReference>
<dbReference type="GO" id="GO:0055028">
    <property type="term" value="C:cortical microtubule"/>
    <property type="evidence" value="ECO:0007669"/>
    <property type="project" value="TreeGrafter"/>
</dbReference>
<name>A0A1D1YEH3_9ARAE</name>
<evidence type="ECO:0000313" key="4">
    <source>
        <dbReference type="EMBL" id="JAT53010.1"/>
    </source>
</evidence>
<feature type="compositionally biased region" description="Pro residues" evidence="3">
    <location>
        <begin position="166"/>
        <end position="177"/>
    </location>
</feature>
<evidence type="ECO:0000256" key="3">
    <source>
        <dbReference type="SAM" id="MobiDB-lite"/>
    </source>
</evidence>